<dbReference type="OrthoDB" id="10349587at2759"/>
<keyword evidence="1" id="KW-0812">Transmembrane</keyword>
<gene>
    <name evidence="4" type="primary">LOC102656061</name>
</gene>
<dbReference type="GeneID" id="102656061"/>
<organism evidence="2">
    <name type="scientific">Apis mellifera</name>
    <name type="common">Honeybee</name>
    <dbReference type="NCBI Taxonomy" id="7460"/>
    <lineage>
        <taxon>Eukaryota</taxon>
        <taxon>Metazoa</taxon>
        <taxon>Ecdysozoa</taxon>
        <taxon>Arthropoda</taxon>
        <taxon>Hexapoda</taxon>
        <taxon>Insecta</taxon>
        <taxon>Pterygota</taxon>
        <taxon>Neoptera</taxon>
        <taxon>Endopterygota</taxon>
        <taxon>Hymenoptera</taxon>
        <taxon>Apocrita</taxon>
        <taxon>Aculeata</taxon>
        <taxon>Apoidea</taxon>
        <taxon>Anthophila</taxon>
        <taxon>Apidae</taxon>
        <taxon>Apis</taxon>
    </lineage>
</organism>
<dbReference type="KEGG" id="ame:102656061"/>
<keyword evidence="1" id="KW-0472">Membrane</keyword>
<reference evidence="4" key="2">
    <citation type="submission" date="2025-04" db="UniProtKB">
        <authorList>
            <consortium name="RefSeq"/>
        </authorList>
    </citation>
    <scope>IDENTIFICATION</scope>
    <source>
        <strain evidence="4">DH4</strain>
        <tissue evidence="4">Whole body</tissue>
    </source>
</reference>
<dbReference type="AlphaFoldDB" id="A0A7M7GPG2"/>
<feature type="transmembrane region" description="Helical" evidence="1">
    <location>
        <begin position="90"/>
        <end position="112"/>
    </location>
</feature>
<keyword evidence="3" id="KW-1185">Reference proteome</keyword>
<name>A0A7M7GPG2_APIME</name>
<reference evidence="2" key="1">
    <citation type="submission" date="2021-01" db="UniProtKB">
        <authorList>
            <consortium name="EnsemblMetazoa"/>
        </authorList>
    </citation>
    <scope>IDENTIFICATION</scope>
    <source>
        <strain evidence="2">DH4</strain>
    </source>
</reference>
<proteinExistence type="predicted"/>
<dbReference type="RefSeq" id="XP_006558377.1">
    <property type="nucleotide sequence ID" value="XM_006558314.3"/>
</dbReference>
<dbReference type="Proteomes" id="UP000005203">
    <property type="component" value="Linkage group LG12"/>
</dbReference>
<evidence type="ECO:0000256" key="1">
    <source>
        <dbReference type="SAM" id="Phobius"/>
    </source>
</evidence>
<evidence type="ECO:0000313" key="4">
    <source>
        <dbReference type="RefSeq" id="XP_006558377.1"/>
    </source>
</evidence>
<accession>A0A8B6YRK8</accession>
<dbReference type="EnsemblMetazoa" id="XM_006558314">
    <property type="protein sequence ID" value="XP_006558377"/>
    <property type="gene ID" value="LOC102656061"/>
</dbReference>
<evidence type="ECO:0000313" key="2">
    <source>
        <dbReference type="EnsemblMetazoa" id="XP_006558377"/>
    </source>
</evidence>
<evidence type="ECO:0000313" key="3">
    <source>
        <dbReference type="Proteomes" id="UP000005203"/>
    </source>
</evidence>
<keyword evidence="1" id="KW-1133">Transmembrane helix</keyword>
<protein>
    <submittedName>
        <fullName evidence="4">Uncharacterized protein LOC102656061</fullName>
    </submittedName>
</protein>
<accession>A0A7M7GPG2</accession>
<sequence length="114" mass="13701">MTFIQICFFEKMIVTSYHSRYSIFYRYIEQIVDEIAAQNIVLLKIMAFGCFSEVEWQLIKNYQDKNFNMDAIMNIFTCSFFNRHNRMRNLVTACNAVNRVSVYFVIVFSILFRI</sequence>